<dbReference type="OrthoDB" id="9808666at2"/>
<dbReference type="RefSeq" id="WP_147893390.1">
    <property type="nucleotide sequence ID" value="NZ_BAAANR010000001.1"/>
</dbReference>
<name>A0A5C8I0N1_9MICO</name>
<proteinExistence type="predicted"/>
<evidence type="ECO:0000313" key="2">
    <source>
        <dbReference type="Proteomes" id="UP000321034"/>
    </source>
</evidence>
<keyword evidence="2" id="KW-1185">Reference proteome</keyword>
<dbReference type="EMBL" id="VRSV01000001">
    <property type="protein sequence ID" value="TXK12678.1"/>
    <property type="molecule type" value="Genomic_DNA"/>
</dbReference>
<protein>
    <submittedName>
        <fullName evidence="1">DUF1905 domain-containing protein</fullName>
    </submittedName>
</protein>
<dbReference type="SUPFAM" id="SSF141694">
    <property type="entry name" value="AF2212/PG0164-like"/>
    <property type="match status" value="1"/>
</dbReference>
<dbReference type="AlphaFoldDB" id="A0A5C8I0N1"/>
<comment type="caution">
    <text evidence="1">The sequence shown here is derived from an EMBL/GenBank/DDBJ whole genome shotgun (WGS) entry which is preliminary data.</text>
</comment>
<sequence>MIVEFTDEMYRWEARSDADWYFVAMPEDLSSEVAELQGPYRRGFGAVRVQATIGSSNWRTSIFPGGDGRYVLPLKRAVRDAEHLREGAPVTVILEIAGV</sequence>
<dbReference type="Gene3D" id="2.40.30.100">
    <property type="entry name" value="AF2212/PG0164-like"/>
    <property type="match status" value="1"/>
</dbReference>
<dbReference type="Proteomes" id="UP000321034">
    <property type="component" value="Unassembled WGS sequence"/>
</dbReference>
<dbReference type="InterPro" id="IPR015018">
    <property type="entry name" value="DUF1905"/>
</dbReference>
<gene>
    <name evidence="1" type="ORF">FVP77_04250</name>
</gene>
<dbReference type="InterPro" id="IPR037079">
    <property type="entry name" value="AF2212/PG0164-like_sf"/>
</dbReference>
<reference evidence="1 2" key="1">
    <citation type="submission" date="2019-08" db="EMBL/GenBank/DDBJ databases">
        <authorList>
            <person name="Dong K."/>
        </authorList>
    </citation>
    <scope>NUCLEOTIDE SEQUENCE [LARGE SCALE GENOMIC DNA]</scope>
    <source>
        <strain evidence="1 2">JCM14558</strain>
    </source>
</reference>
<dbReference type="Pfam" id="PF08922">
    <property type="entry name" value="DUF1905"/>
    <property type="match status" value="1"/>
</dbReference>
<organism evidence="1 2">
    <name type="scientific">Microbacterium hatanonis</name>
    <dbReference type="NCBI Taxonomy" id="404366"/>
    <lineage>
        <taxon>Bacteria</taxon>
        <taxon>Bacillati</taxon>
        <taxon>Actinomycetota</taxon>
        <taxon>Actinomycetes</taxon>
        <taxon>Micrococcales</taxon>
        <taxon>Microbacteriaceae</taxon>
        <taxon>Microbacterium</taxon>
    </lineage>
</organism>
<accession>A0A5C8I0N1</accession>
<evidence type="ECO:0000313" key="1">
    <source>
        <dbReference type="EMBL" id="TXK12678.1"/>
    </source>
</evidence>